<dbReference type="SUPFAM" id="SSF55729">
    <property type="entry name" value="Acyl-CoA N-acyltransferases (Nat)"/>
    <property type="match status" value="1"/>
</dbReference>
<dbReference type="Pfam" id="PF00583">
    <property type="entry name" value="Acetyltransf_1"/>
    <property type="match status" value="1"/>
</dbReference>
<protein>
    <submittedName>
        <fullName evidence="2">GNAT superfamily N-acetyltransferase</fullName>
    </submittedName>
</protein>
<evidence type="ECO:0000313" key="2">
    <source>
        <dbReference type="EMBL" id="MBA8809266.1"/>
    </source>
</evidence>
<sequence>MFTIRPSTTADRPGVRDLILARSDWLEQRGMETWRDAAESVADLAGEDGGGMWVVQAGQQIIGTTTLQDQAPPEWTADEAAQPALYLFTTATHPDWREHRIGTQIAWWALDHAAQRDLDWVRRGCYFDGLAALYRQQGYTLVRTTQRNTRTLHMFQHPAQLRSDVVLTAATEAPDLPAR</sequence>
<dbReference type="AlphaFoldDB" id="A0A7W3JAH4"/>
<dbReference type="GO" id="GO:0016747">
    <property type="term" value="F:acyltransferase activity, transferring groups other than amino-acyl groups"/>
    <property type="evidence" value="ECO:0007669"/>
    <property type="project" value="InterPro"/>
</dbReference>
<dbReference type="CDD" id="cd04301">
    <property type="entry name" value="NAT_SF"/>
    <property type="match status" value="1"/>
</dbReference>
<dbReference type="Proteomes" id="UP000540568">
    <property type="component" value="Unassembled WGS sequence"/>
</dbReference>
<dbReference type="EMBL" id="JACGWV010000001">
    <property type="protein sequence ID" value="MBA8809266.1"/>
    <property type="molecule type" value="Genomic_DNA"/>
</dbReference>
<name>A0A7W3JAH4_9MICO</name>
<dbReference type="PROSITE" id="PS51186">
    <property type="entry name" value="GNAT"/>
    <property type="match status" value="1"/>
</dbReference>
<evidence type="ECO:0000259" key="1">
    <source>
        <dbReference type="PROSITE" id="PS51186"/>
    </source>
</evidence>
<keyword evidence="2" id="KW-0808">Transferase</keyword>
<proteinExistence type="predicted"/>
<evidence type="ECO:0000313" key="3">
    <source>
        <dbReference type="Proteomes" id="UP000540568"/>
    </source>
</evidence>
<dbReference type="Gene3D" id="3.40.630.30">
    <property type="match status" value="1"/>
</dbReference>
<keyword evidence="3" id="KW-1185">Reference proteome</keyword>
<feature type="domain" description="N-acetyltransferase" evidence="1">
    <location>
        <begin position="2"/>
        <end position="159"/>
    </location>
</feature>
<comment type="caution">
    <text evidence="2">The sequence shown here is derived from an EMBL/GenBank/DDBJ whole genome shotgun (WGS) entry which is preliminary data.</text>
</comment>
<dbReference type="InterPro" id="IPR000182">
    <property type="entry name" value="GNAT_dom"/>
</dbReference>
<accession>A0A7W3JAH4</accession>
<dbReference type="InterPro" id="IPR016181">
    <property type="entry name" value="Acyl_CoA_acyltransferase"/>
</dbReference>
<reference evidence="2 3" key="1">
    <citation type="submission" date="2020-07" db="EMBL/GenBank/DDBJ databases">
        <title>Sequencing the genomes of 1000 actinobacteria strains.</title>
        <authorList>
            <person name="Klenk H.-P."/>
        </authorList>
    </citation>
    <scope>NUCLEOTIDE SEQUENCE [LARGE SCALE GENOMIC DNA]</scope>
    <source>
        <strain evidence="2 3">DSM 44121</strain>
    </source>
</reference>
<organism evidence="2 3">
    <name type="scientific">Promicromonospora sukumoe</name>
    <dbReference type="NCBI Taxonomy" id="88382"/>
    <lineage>
        <taxon>Bacteria</taxon>
        <taxon>Bacillati</taxon>
        <taxon>Actinomycetota</taxon>
        <taxon>Actinomycetes</taxon>
        <taxon>Micrococcales</taxon>
        <taxon>Promicromonosporaceae</taxon>
        <taxon>Promicromonospora</taxon>
    </lineage>
</organism>
<gene>
    <name evidence="2" type="ORF">FHX71_003208</name>
</gene>
<dbReference type="RefSeq" id="WP_182618018.1">
    <property type="nucleotide sequence ID" value="NZ_BAAATF010000003.1"/>
</dbReference>